<keyword evidence="1" id="KW-0472">Membrane</keyword>
<evidence type="ECO:0000256" key="1">
    <source>
        <dbReference type="SAM" id="Phobius"/>
    </source>
</evidence>
<accession>A0AA37T6V3</accession>
<organism evidence="2 3">
    <name type="scientific">Marinibactrum halimedae</name>
    <dbReference type="NCBI Taxonomy" id="1444977"/>
    <lineage>
        <taxon>Bacteria</taxon>
        <taxon>Pseudomonadati</taxon>
        <taxon>Pseudomonadota</taxon>
        <taxon>Gammaproteobacteria</taxon>
        <taxon>Cellvibrionales</taxon>
        <taxon>Cellvibrionaceae</taxon>
        <taxon>Marinibactrum</taxon>
    </lineage>
</organism>
<dbReference type="RefSeq" id="WP_232595546.1">
    <property type="nucleotide sequence ID" value="NZ_BSPD01000101.1"/>
</dbReference>
<comment type="caution">
    <text evidence="2">The sequence shown here is derived from an EMBL/GenBank/DDBJ whole genome shotgun (WGS) entry which is preliminary data.</text>
</comment>
<dbReference type="Proteomes" id="UP001156870">
    <property type="component" value="Unassembled WGS sequence"/>
</dbReference>
<keyword evidence="3" id="KW-1185">Reference proteome</keyword>
<keyword evidence="1" id="KW-0812">Transmembrane</keyword>
<evidence type="ECO:0000313" key="3">
    <source>
        <dbReference type="Proteomes" id="UP001156870"/>
    </source>
</evidence>
<keyword evidence="1" id="KW-1133">Transmembrane helix</keyword>
<gene>
    <name evidence="2" type="ORF">GCM10007877_38140</name>
</gene>
<protein>
    <submittedName>
        <fullName evidence="2">Uncharacterized protein</fullName>
    </submittedName>
</protein>
<dbReference type="EMBL" id="BSPD01000101">
    <property type="protein sequence ID" value="GLS28095.1"/>
    <property type="molecule type" value="Genomic_DNA"/>
</dbReference>
<evidence type="ECO:0000313" key="2">
    <source>
        <dbReference type="EMBL" id="GLS28095.1"/>
    </source>
</evidence>
<name>A0AA37T6V3_9GAMM</name>
<proteinExistence type="predicted"/>
<feature type="transmembrane region" description="Helical" evidence="1">
    <location>
        <begin position="52"/>
        <end position="83"/>
    </location>
</feature>
<sequence>MRLSILLFPLLVWGQFFMPRWREEDQFDPNHCHYRRFTSQYRGKSRLVKSLWIVNGLIMLSMASPAFMVSFGLFMTFVSLMICDETD</sequence>
<dbReference type="AlphaFoldDB" id="A0AA37T6V3"/>
<reference evidence="2 3" key="1">
    <citation type="journal article" date="2014" name="Int. J. Syst. Evol. Microbiol.">
        <title>Complete genome sequence of Corynebacterium casei LMG S-19264T (=DSM 44701T), isolated from a smear-ripened cheese.</title>
        <authorList>
            <consortium name="US DOE Joint Genome Institute (JGI-PGF)"/>
            <person name="Walter F."/>
            <person name="Albersmeier A."/>
            <person name="Kalinowski J."/>
            <person name="Ruckert C."/>
        </authorList>
    </citation>
    <scope>NUCLEOTIDE SEQUENCE [LARGE SCALE GENOMIC DNA]</scope>
    <source>
        <strain evidence="2 3">NBRC 110095</strain>
    </source>
</reference>